<reference evidence="3" key="1">
    <citation type="journal article" date="2020" name="Nature">
        <title>Giant virus diversity and host interactions through global metagenomics.</title>
        <authorList>
            <person name="Schulz F."/>
            <person name="Roux S."/>
            <person name="Paez-Espino D."/>
            <person name="Jungbluth S."/>
            <person name="Walsh D.A."/>
            <person name="Denef V.J."/>
            <person name="McMahon K.D."/>
            <person name="Konstantinidis K.T."/>
            <person name="Eloe-Fadrosh E.A."/>
            <person name="Kyrpides N.C."/>
            <person name="Woyke T."/>
        </authorList>
    </citation>
    <scope>NUCLEOTIDE SEQUENCE</scope>
    <source>
        <strain evidence="3">GVMAG-S-ERX555907-102</strain>
    </source>
</reference>
<dbReference type="Pfam" id="PF00387">
    <property type="entry name" value="PI-PLC-Y"/>
    <property type="match status" value="1"/>
</dbReference>
<evidence type="ECO:0000259" key="2">
    <source>
        <dbReference type="PROSITE" id="PS50008"/>
    </source>
</evidence>
<dbReference type="PROSITE" id="PS50008">
    <property type="entry name" value="PIPLC_Y_DOMAIN"/>
    <property type="match status" value="1"/>
</dbReference>
<name>A0A6C0KYM7_9ZZZZ</name>
<keyword evidence="1" id="KW-0812">Transmembrane</keyword>
<feature type="domain" description="PI-PLC Y-box" evidence="2">
    <location>
        <begin position="263"/>
        <end position="371"/>
    </location>
</feature>
<dbReference type="AlphaFoldDB" id="A0A6C0KYM7"/>
<keyword evidence="1" id="KW-1133">Transmembrane helix</keyword>
<proteinExistence type="predicted"/>
<evidence type="ECO:0000256" key="1">
    <source>
        <dbReference type="SAM" id="Phobius"/>
    </source>
</evidence>
<dbReference type="InterPro" id="IPR017946">
    <property type="entry name" value="PLC-like_Pdiesterase_TIM-brl"/>
</dbReference>
<dbReference type="Gene3D" id="3.20.20.190">
    <property type="entry name" value="Phosphatidylinositol (PI) phosphodiesterase"/>
    <property type="match status" value="1"/>
</dbReference>
<feature type="transmembrane region" description="Helical" evidence="1">
    <location>
        <begin position="16"/>
        <end position="33"/>
    </location>
</feature>
<accession>A0A6C0KYM7</accession>
<dbReference type="GO" id="GO:0004435">
    <property type="term" value="F:phosphatidylinositol-4,5-bisphosphate phospholipase C activity"/>
    <property type="evidence" value="ECO:0007669"/>
    <property type="project" value="InterPro"/>
</dbReference>
<evidence type="ECO:0000313" key="3">
    <source>
        <dbReference type="EMBL" id="QHU22351.1"/>
    </source>
</evidence>
<dbReference type="GO" id="GO:0006629">
    <property type="term" value="P:lipid metabolic process"/>
    <property type="evidence" value="ECO:0007669"/>
    <property type="project" value="InterPro"/>
</dbReference>
<dbReference type="GO" id="GO:0035556">
    <property type="term" value="P:intracellular signal transduction"/>
    <property type="evidence" value="ECO:0007669"/>
    <property type="project" value="InterPro"/>
</dbReference>
<keyword evidence="1" id="KW-0472">Membrane</keyword>
<sequence length="513" mass="59508">MTNFNHSVKQFFEKRGPAIVLSFLVFIFLLYMLRKIKLQKQNCKIIQANSKNVTFYSFNELRNANYFKSGPSNDYSCKLKDFYYKGAYNCFSSGRFKNDYVDECALENCANSGVRFLDMQVFSLNKIPIIAMNHDDNFFQKDSYNHIDFNDAMEKINDDFLRDGNTKNHPLFLHLRLNYASSNQGEELERKRMFYNQVHDIIIKVFDNNNQLFTKNQRIFYNNYDDSREQIIADLPIEECENKVFVFITLNDNSSNSENFKSSKLNEITDLLSTSEQSISIVRADEIVEDNYISFRGLTKRKLVVCLPQANQIRNNNYDFSNAVANGVQFICMNFQNYDSMMNLYNDFFISQIGSSSQNVSSPMIKKPDMLIDASIINESFFIPSMTYKIVTGIKSCYDTSGDETDPIICTDVSSNNYQLFNIYQSLDNKDNYYFKTSIQEKICDLSGDDLIYCNLNAPDKTSYFNFTRTGANTFKIRDALNNNYCRQDSSGKIECSETLSQGETFEIKKTLL</sequence>
<dbReference type="EMBL" id="MN741006">
    <property type="protein sequence ID" value="QHU22351.1"/>
    <property type="molecule type" value="Genomic_DNA"/>
</dbReference>
<dbReference type="InterPro" id="IPR008999">
    <property type="entry name" value="Actin-crosslinking"/>
</dbReference>
<dbReference type="SUPFAM" id="SSF50405">
    <property type="entry name" value="Actin-crosslinking proteins"/>
    <property type="match status" value="1"/>
</dbReference>
<protein>
    <recommendedName>
        <fullName evidence="2">PI-PLC Y-box domain-containing protein</fullName>
    </recommendedName>
</protein>
<organism evidence="3">
    <name type="scientific">viral metagenome</name>
    <dbReference type="NCBI Taxonomy" id="1070528"/>
    <lineage>
        <taxon>unclassified sequences</taxon>
        <taxon>metagenomes</taxon>
        <taxon>organismal metagenomes</taxon>
    </lineage>
</organism>
<dbReference type="InterPro" id="IPR001711">
    <property type="entry name" value="PLipase_C_Pinositol-sp_Y"/>
</dbReference>
<dbReference type="SUPFAM" id="SSF51695">
    <property type="entry name" value="PLC-like phosphodiesterases"/>
    <property type="match status" value="1"/>
</dbReference>